<evidence type="ECO:0008006" key="2">
    <source>
        <dbReference type="Google" id="ProtNLM"/>
    </source>
</evidence>
<name>A0AA94F3S8_9FLAO</name>
<gene>
    <name evidence="1" type="ORF">EJB19_03770</name>
</gene>
<proteinExistence type="predicted"/>
<dbReference type="RefSeq" id="WP_127821796.1">
    <property type="nucleotide sequence ID" value="NZ_RWGX02000014.1"/>
</dbReference>
<evidence type="ECO:0000313" key="1">
    <source>
        <dbReference type="EMBL" id="RVU89253.1"/>
    </source>
</evidence>
<comment type="caution">
    <text evidence="1">The sequence shown here is derived from an EMBL/GenBank/DDBJ whole genome shotgun (WGS) entry which is preliminary data.</text>
</comment>
<dbReference type="EMBL" id="RWGX01000003">
    <property type="protein sequence ID" value="RVU89253.1"/>
    <property type="molecule type" value="Genomic_DNA"/>
</dbReference>
<protein>
    <recommendedName>
        <fullName evidence="2">Carboxypeptidase-like regulatory domain-containing protein</fullName>
    </recommendedName>
</protein>
<organism evidence="1">
    <name type="scientific">Flavobacterium columnare</name>
    <dbReference type="NCBI Taxonomy" id="996"/>
    <lineage>
        <taxon>Bacteria</taxon>
        <taxon>Pseudomonadati</taxon>
        <taxon>Bacteroidota</taxon>
        <taxon>Flavobacteriia</taxon>
        <taxon>Flavobacteriales</taxon>
        <taxon>Flavobacteriaceae</taxon>
        <taxon>Flavobacterium</taxon>
    </lineage>
</organism>
<sequence length="248" mass="28210">MKNKIIIFLLLAIFQIGFSQNKTILEGTIVSDLGVLESILVVNQTTKKITQTMAGGQFRIEAMFGDILLFTSTNIEPLEIKLNKNSFIQTPLIIKVKVKSIEIKEVLVKTLSAKDLRIINSEVKSYTPAERKLLEAGTFKWYSPLLIPLGGMSITGLINKISGRTALLKKELKIEQNEINRKQLKSIFSKDFYEKVLKIPDDYLEGFLIYCSENPNVIEKIKAKNYGDLRFTLIDLTFKYKEIIAVQK</sequence>
<accession>A0AA94F3S8</accession>
<dbReference type="AlphaFoldDB" id="A0AA94F3S8"/>
<reference evidence="1" key="1">
    <citation type="submission" date="2018-12" db="EMBL/GenBank/DDBJ databases">
        <title>Draft genome sequence of Flaovobacterium columnare BGFS27 isolated from channel catfish in Alabama.</title>
        <authorList>
            <person name="Cai W."/>
            <person name="Arias C."/>
        </authorList>
    </citation>
    <scope>NUCLEOTIDE SEQUENCE [LARGE SCALE GENOMIC DNA]</scope>
    <source>
        <strain evidence="1">BGFS27</strain>
    </source>
</reference>